<dbReference type="CDD" id="cd03811">
    <property type="entry name" value="GT4_GT28_WabH-like"/>
    <property type="match status" value="1"/>
</dbReference>
<name>A0A2C4Q2F0_9BACI</name>
<gene>
    <name evidence="2" type="ORF">COF40_23200</name>
</gene>
<organism evidence="2 3">
    <name type="scientific">Bacillus toyonensis</name>
    <dbReference type="NCBI Taxonomy" id="155322"/>
    <lineage>
        <taxon>Bacteria</taxon>
        <taxon>Bacillati</taxon>
        <taxon>Bacillota</taxon>
        <taxon>Bacilli</taxon>
        <taxon>Bacillales</taxon>
        <taxon>Bacillaceae</taxon>
        <taxon>Bacillus</taxon>
        <taxon>Bacillus cereus group</taxon>
    </lineage>
</organism>
<evidence type="ECO:0000313" key="2">
    <source>
        <dbReference type="EMBL" id="PHD65134.1"/>
    </source>
</evidence>
<keyword evidence="2" id="KW-0808">Transferase</keyword>
<dbReference type="AlphaFoldDB" id="A0A2C4Q2F0"/>
<dbReference type="PANTHER" id="PTHR12526:SF630">
    <property type="entry name" value="GLYCOSYLTRANSFERASE"/>
    <property type="match status" value="1"/>
</dbReference>
<evidence type="ECO:0000313" key="3">
    <source>
        <dbReference type="Proteomes" id="UP000225997"/>
    </source>
</evidence>
<evidence type="ECO:0000259" key="1">
    <source>
        <dbReference type="Pfam" id="PF00534"/>
    </source>
</evidence>
<dbReference type="Gene3D" id="3.40.50.2000">
    <property type="entry name" value="Glycogen Phosphorylase B"/>
    <property type="match status" value="2"/>
</dbReference>
<accession>A0A2C4Q2F0</accession>
<dbReference type="Pfam" id="PF00534">
    <property type="entry name" value="Glycos_transf_1"/>
    <property type="match status" value="1"/>
</dbReference>
<proteinExistence type="predicted"/>
<comment type="caution">
    <text evidence="2">The sequence shown here is derived from an EMBL/GenBank/DDBJ whole genome shotgun (WGS) entry which is preliminary data.</text>
</comment>
<dbReference type="Proteomes" id="UP000225997">
    <property type="component" value="Unassembled WGS sequence"/>
</dbReference>
<feature type="domain" description="Glycosyl transferase family 1" evidence="1">
    <location>
        <begin position="216"/>
        <end position="377"/>
    </location>
</feature>
<dbReference type="PANTHER" id="PTHR12526">
    <property type="entry name" value="GLYCOSYLTRANSFERASE"/>
    <property type="match status" value="1"/>
</dbReference>
<dbReference type="InterPro" id="IPR001296">
    <property type="entry name" value="Glyco_trans_1"/>
</dbReference>
<protein>
    <submittedName>
        <fullName evidence="2">Glycosyl transferase</fullName>
    </submittedName>
</protein>
<dbReference type="EMBL" id="NUSQ01000125">
    <property type="protein sequence ID" value="PHD65134.1"/>
    <property type="molecule type" value="Genomic_DNA"/>
</dbReference>
<dbReference type="GO" id="GO:0016757">
    <property type="term" value="F:glycosyltransferase activity"/>
    <property type="evidence" value="ECO:0007669"/>
    <property type="project" value="InterPro"/>
</dbReference>
<reference evidence="2 3" key="1">
    <citation type="submission" date="2017-09" db="EMBL/GenBank/DDBJ databases">
        <title>Large-scale bioinformatics analysis of Bacillus genomes uncovers conserved roles of natural products in bacterial physiology.</title>
        <authorList>
            <consortium name="Agbiome Team Llc"/>
            <person name="Bleich R.M."/>
            <person name="Grubbs K.J."/>
            <person name="Santa Maria K.C."/>
            <person name="Allen S.E."/>
            <person name="Farag S."/>
            <person name="Shank E.A."/>
            <person name="Bowers A."/>
        </authorList>
    </citation>
    <scope>NUCLEOTIDE SEQUENCE [LARGE SCALE GENOMIC DNA]</scope>
    <source>
        <strain evidence="2 3">AFS044250</strain>
    </source>
</reference>
<sequence length="396" mass="46103">MKKNLLFVMPSLSAGGGEKSLINLLSQIDYTSYNVDLFLFNKNGIFMKSIPKGVNVLDFSNDYKVFRRKLFYSTMFFLKNGKFSLAYSRLMFTIRNRMLKDVKNSEQYTWKYMRESFDTLEKEYDVAIGYLEKSPIYFVVDKVKAKKRIGWIHTNYFNSGMDYRFDYPYFRKLNNIITVSEECVKSLGNSFVDLKQKLKVIYNIVSPKVIQNLSNDKTFKDSIFDKSYINIITTARLSHEKGIDLAINSCKLLVNRGHKVRWYVLGNGKEKSALERLIEKNNLTDNFKLLGVRENPYPYIKKADIYVQPSRYEGKSIAIDEAKILNKPIIVTNFSTAKDQIENKIDGLIVDMEPRDIANGVEKLIKDIGLKHKLVNNLSKKKFGTEEEIYKLYEIL</sequence>
<dbReference type="RefSeq" id="WP_100064083.1">
    <property type="nucleotide sequence ID" value="NZ_NUSQ01000125.1"/>
</dbReference>
<dbReference type="SUPFAM" id="SSF53756">
    <property type="entry name" value="UDP-Glycosyltransferase/glycogen phosphorylase"/>
    <property type="match status" value="1"/>
</dbReference>